<dbReference type="AlphaFoldDB" id="A0A0W8FZ62"/>
<feature type="domain" description="Fido" evidence="1">
    <location>
        <begin position="186"/>
        <end position="324"/>
    </location>
</feature>
<dbReference type="GO" id="GO:0003677">
    <property type="term" value="F:DNA binding"/>
    <property type="evidence" value="ECO:0007669"/>
    <property type="project" value="UniProtKB-KW"/>
</dbReference>
<proteinExistence type="predicted"/>
<gene>
    <name evidence="2" type="ORF">ASZ90_004105</name>
</gene>
<accession>A0A0W8FZ62</accession>
<reference evidence="2" key="1">
    <citation type="journal article" date="2015" name="Proc. Natl. Acad. Sci. U.S.A.">
        <title>Networks of energetic and metabolic interactions define dynamics in microbial communities.</title>
        <authorList>
            <person name="Embree M."/>
            <person name="Liu J.K."/>
            <person name="Al-Bassam M.M."/>
            <person name="Zengler K."/>
        </authorList>
    </citation>
    <scope>NUCLEOTIDE SEQUENCE</scope>
</reference>
<dbReference type="SUPFAM" id="SSF140931">
    <property type="entry name" value="Fic-like"/>
    <property type="match status" value="1"/>
</dbReference>
<name>A0A0W8FZ62_9ZZZZ</name>
<sequence length="330" mass="38179">MPKSTKNIVSESVELYKSAETGLEFQVKVDGETIWLTQKQMSQLFQKGIPTINEHIKNVYKEGELEESPTIRKFRIVQKEGKRDVERDVDFYNLDVIISVGYRVKSNQGTKFRIWATNVLRDHLLRKRPQLEYKDQDLVKVVKLIGSVSENYMLSKDETEGLIRVITDYTYALDVLDQYDTQKLKITKGQTKEEYLITYEDSLKVIGELKKTFGGSRLFGKEKDKSFQGSLKNIYQTYGRNQLYPTLEEKAAALLYFTIKNHSFIDGNKRIAAAVFLMYLARNNFLYRSDGNKRIADNALVALCLLIAESHPKEKDMIMKVIVNLINQKN</sequence>
<organism evidence="2">
    <name type="scientific">hydrocarbon metagenome</name>
    <dbReference type="NCBI Taxonomy" id="938273"/>
    <lineage>
        <taxon>unclassified sequences</taxon>
        <taxon>metagenomes</taxon>
        <taxon>ecological metagenomes</taxon>
    </lineage>
</organism>
<dbReference type="PANTHER" id="PTHR35810:SF1">
    <property type="entry name" value="CYTOPLASMIC PROTEIN"/>
    <property type="match status" value="1"/>
</dbReference>
<dbReference type="InterPro" id="IPR003812">
    <property type="entry name" value="Fido"/>
</dbReference>
<evidence type="ECO:0000313" key="2">
    <source>
        <dbReference type="EMBL" id="KUG26066.1"/>
    </source>
</evidence>
<protein>
    <submittedName>
        <fullName evidence="2">Putative dna-binding protein in cluster with type i restriction-modification system</fullName>
    </submittedName>
</protein>
<dbReference type="InterPro" id="IPR053737">
    <property type="entry name" value="Type_II_TA_Toxin"/>
</dbReference>
<evidence type="ECO:0000259" key="1">
    <source>
        <dbReference type="PROSITE" id="PS51459"/>
    </source>
</evidence>
<dbReference type="Pfam" id="PF02661">
    <property type="entry name" value="Fic"/>
    <property type="match status" value="1"/>
</dbReference>
<dbReference type="InterPro" id="IPR036597">
    <property type="entry name" value="Fido-like_dom_sf"/>
</dbReference>
<keyword evidence="2" id="KW-0238">DNA-binding</keyword>
<dbReference type="EMBL" id="LNQE01000543">
    <property type="protein sequence ID" value="KUG26066.1"/>
    <property type="molecule type" value="Genomic_DNA"/>
</dbReference>
<dbReference type="InterPro" id="IPR011204">
    <property type="entry name" value="Virulence_RhuM-like"/>
</dbReference>
<dbReference type="PROSITE" id="PS51459">
    <property type="entry name" value="FIDO"/>
    <property type="match status" value="1"/>
</dbReference>
<dbReference type="Pfam" id="PF13310">
    <property type="entry name" value="Virulence_RhuM"/>
    <property type="match status" value="1"/>
</dbReference>
<dbReference type="PANTHER" id="PTHR35810">
    <property type="entry name" value="CYTOPLASMIC PROTEIN-RELATED"/>
    <property type="match status" value="1"/>
</dbReference>
<dbReference type="Gene3D" id="1.20.120.1870">
    <property type="entry name" value="Fic/DOC protein, Fido domain"/>
    <property type="match status" value="1"/>
</dbReference>
<comment type="caution">
    <text evidence="2">The sequence shown here is derived from an EMBL/GenBank/DDBJ whole genome shotgun (WGS) entry which is preliminary data.</text>
</comment>